<dbReference type="EMBL" id="PGOL01000773">
    <property type="protein sequence ID" value="PKI65005.1"/>
    <property type="molecule type" value="Genomic_DNA"/>
</dbReference>
<dbReference type="Proteomes" id="UP000233551">
    <property type="component" value="Unassembled WGS sequence"/>
</dbReference>
<accession>A0A2I0K8Y9</accession>
<gene>
    <name evidence="1" type="ORF">CRG98_014590</name>
</gene>
<name>A0A2I0K8Y9_PUNGR</name>
<sequence length="269" mass="30299">MLDDSHRVLGRDAPVVVFSRDASIICECCRWAVRTAVGSPAEGWCYPKRANLPEVGIAVEAFAQLARGRPYRMGGCSLVLSKADLVAGTVLAHEGYENGVVATRGLQFRIGHAWAYRDVLNNALVVLSIVQCARWLWTLLNKIVHLKIFRFRHSGLDYFVSQVCKGEGFGESNLQINVVLRSVSIEESLRPQCMLCALEFHLLRACIARAYATRLGSVHLPRDTRRTCVRRSRHLPFLRHGGRGLFVEPWWSIPYANRDRECLGLLISR</sequence>
<proteinExistence type="predicted"/>
<evidence type="ECO:0000313" key="1">
    <source>
        <dbReference type="EMBL" id="PKI65005.1"/>
    </source>
</evidence>
<protein>
    <submittedName>
        <fullName evidence="1">Uncharacterized protein</fullName>
    </submittedName>
</protein>
<comment type="caution">
    <text evidence="1">The sequence shown here is derived from an EMBL/GenBank/DDBJ whole genome shotgun (WGS) entry which is preliminary data.</text>
</comment>
<dbReference type="AlphaFoldDB" id="A0A2I0K8Y9"/>
<reference evidence="1 2" key="1">
    <citation type="submission" date="2017-11" db="EMBL/GenBank/DDBJ databases">
        <title>De-novo sequencing of pomegranate (Punica granatum L.) genome.</title>
        <authorList>
            <person name="Akparov Z."/>
            <person name="Amiraslanov A."/>
            <person name="Hajiyeva S."/>
            <person name="Abbasov M."/>
            <person name="Kaur K."/>
            <person name="Hamwieh A."/>
            <person name="Solovyev V."/>
            <person name="Salamov A."/>
            <person name="Braich B."/>
            <person name="Kosarev P."/>
            <person name="Mahmoud A."/>
            <person name="Hajiyev E."/>
            <person name="Babayeva S."/>
            <person name="Izzatullayeva V."/>
            <person name="Mammadov A."/>
            <person name="Mammadov A."/>
            <person name="Sharifova S."/>
            <person name="Ojaghi J."/>
            <person name="Eynullazada K."/>
            <person name="Bayramov B."/>
            <person name="Abdulazimova A."/>
            <person name="Shahmuradov I."/>
        </authorList>
    </citation>
    <scope>NUCLEOTIDE SEQUENCE [LARGE SCALE GENOMIC DNA]</scope>
    <source>
        <strain evidence="2">cv. AG2017</strain>
        <tissue evidence="1">Leaf</tissue>
    </source>
</reference>
<evidence type="ECO:0000313" key="2">
    <source>
        <dbReference type="Proteomes" id="UP000233551"/>
    </source>
</evidence>
<keyword evidence="2" id="KW-1185">Reference proteome</keyword>
<organism evidence="1 2">
    <name type="scientific">Punica granatum</name>
    <name type="common">Pomegranate</name>
    <dbReference type="NCBI Taxonomy" id="22663"/>
    <lineage>
        <taxon>Eukaryota</taxon>
        <taxon>Viridiplantae</taxon>
        <taxon>Streptophyta</taxon>
        <taxon>Embryophyta</taxon>
        <taxon>Tracheophyta</taxon>
        <taxon>Spermatophyta</taxon>
        <taxon>Magnoliopsida</taxon>
        <taxon>eudicotyledons</taxon>
        <taxon>Gunneridae</taxon>
        <taxon>Pentapetalae</taxon>
        <taxon>rosids</taxon>
        <taxon>malvids</taxon>
        <taxon>Myrtales</taxon>
        <taxon>Lythraceae</taxon>
        <taxon>Punica</taxon>
    </lineage>
</organism>